<protein>
    <submittedName>
        <fullName evidence="1">Uncharacterized protein</fullName>
    </submittedName>
</protein>
<name>A8AGH2_CITK8</name>
<evidence type="ECO:0000313" key="1">
    <source>
        <dbReference type="EMBL" id="ABV12585.1"/>
    </source>
</evidence>
<dbReference type="AlphaFoldDB" id="A8AGH2"/>
<dbReference type="EMBL" id="CP000822">
    <property type="protein sequence ID" value="ABV12585.1"/>
    <property type="molecule type" value="Genomic_DNA"/>
</dbReference>
<proteinExistence type="predicted"/>
<reference evidence="1 2" key="1">
    <citation type="submission" date="2007-08" db="EMBL/GenBank/DDBJ databases">
        <authorList>
            <consortium name="The Citrobacter koseri Genome Sequencing Project"/>
            <person name="McClelland M."/>
            <person name="Sanderson E.K."/>
            <person name="Porwollik S."/>
            <person name="Spieth J."/>
            <person name="Clifton W.S."/>
            <person name="Latreille P."/>
            <person name="Courtney L."/>
            <person name="Wang C."/>
            <person name="Pepin K."/>
            <person name="Bhonagiri V."/>
            <person name="Nash W."/>
            <person name="Johnson M."/>
            <person name="Thiruvilangam P."/>
            <person name="Wilson R."/>
        </authorList>
    </citation>
    <scope>NUCLEOTIDE SEQUENCE [LARGE SCALE GENOMIC DNA]</scope>
    <source>
        <strain evidence="2">ATCC BAA-895 / CDC 4225-83 / SGSC4696</strain>
    </source>
</reference>
<sequence length="42" mass="4788">MFTQFQPVTLSRKICYCPGRLTGLCLVGKKCVVPLHPDRRKP</sequence>
<dbReference type="STRING" id="290338.CKO_01451"/>
<organism evidence="1 2">
    <name type="scientific">Citrobacter koseri (strain ATCC BAA-895 / CDC 4225-83 / SGSC4696)</name>
    <dbReference type="NCBI Taxonomy" id="290338"/>
    <lineage>
        <taxon>Bacteria</taxon>
        <taxon>Pseudomonadati</taxon>
        <taxon>Pseudomonadota</taxon>
        <taxon>Gammaproteobacteria</taxon>
        <taxon>Enterobacterales</taxon>
        <taxon>Enterobacteriaceae</taxon>
        <taxon>Citrobacter</taxon>
    </lineage>
</organism>
<keyword evidence="2" id="KW-1185">Reference proteome</keyword>
<gene>
    <name evidence="1" type="ordered locus">CKO_01451</name>
</gene>
<accession>A8AGH2</accession>
<evidence type="ECO:0000313" key="2">
    <source>
        <dbReference type="Proteomes" id="UP000008148"/>
    </source>
</evidence>
<dbReference type="KEGG" id="cko:CKO_01451"/>
<dbReference type="HOGENOM" id="CLU_3249209_0_0_6"/>
<dbReference type="Proteomes" id="UP000008148">
    <property type="component" value="Chromosome"/>
</dbReference>